<dbReference type="Gene3D" id="1.10.287.470">
    <property type="entry name" value="Helix hairpin bin"/>
    <property type="match status" value="1"/>
</dbReference>
<dbReference type="Pfam" id="PF25967">
    <property type="entry name" value="RND-MFP_C"/>
    <property type="match status" value="1"/>
</dbReference>
<feature type="domain" description="Multidrug resistance protein MdtA-like C-terminal permuted SH3" evidence="3">
    <location>
        <begin position="285"/>
        <end position="343"/>
    </location>
</feature>
<evidence type="ECO:0000313" key="6">
    <source>
        <dbReference type="Proteomes" id="UP001139488"/>
    </source>
</evidence>
<evidence type="ECO:0000313" key="5">
    <source>
        <dbReference type="EMBL" id="MCJ2376817.1"/>
    </source>
</evidence>
<dbReference type="Gene3D" id="2.40.50.100">
    <property type="match status" value="1"/>
</dbReference>
<organism evidence="5 6">
    <name type="scientific">Vibrio gelatinilyticus</name>
    <dbReference type="NCBI Taxonomy" id="2893468"/>
    <lineage>
        <taxon>Bacteria</taxon>
        <taxon>Pseudomonadati</taxon>
        <taxon>Pseudomonadota</taxon>
        <taxon>Gammaproteobacteria</taxon>
        <taxon>Vibrionales</taxon>
        <taxon>Vibrionaceae</taxon>
        <taxon>Vibrio</taxon>
    </lineage>
</organism>
<dbReference type="NCBIfam" id="TIGR01730">
    <property type="entry name" value="RND_mfp"/>
    <property type="match status" value="1"/>
</dbReference>
<dbReference type="GO" id="GO:0015562">
    <property type="term" value="F:efflux transmembrane transporter activity"/>
    <property type="evidence" value="ECO:0007669"/>
    <property type="project" value="TreeGrafter"/>
</dbReference>
<dbReference type="Pfam" id="PF25973">
    <property type="entry name" value="BSH_CzcB"/>
    <property type="match status" value="1"/>
</dbReference>
<dbReference type="PROSITE" id="PS51257">
    <property type="entry name" value="PROKAR_LIPOPROTEIN"/>
    <property type="match status" value="1"/>
</dbReference>
<dbReference type="RefSeq" id="WP_244356742.1">
    <property type="nucleotide sequence ID" value="NZ_JAJNNZ010000005.1"/>
</dbReference>
<evidence type="ECO:0000256" key="2">
    <source>
        <dbReference type="SAM" id="Coils"/>
    </source>
</evidence>
<dbReference type="Gene3D" id="2.40.30.170">
    <property type="match status" value="1"/>
</dbReference>
<reference evidence="5" key="1">
    <citation type="submission" date="2021-11" db="EMBL/GenBank/DDBJ databases">
        <title>Vibrio ZSDE26 sp. nov. and Vibrio ZSDZ34 sp. nov., isolated from coastal seawater in Qingdao.</title>
        <authorList>
            <person name="Zhang P."/>
        </authorList>
    </citation>
    <scope>NUCLEOTIDE SEQUENCE</scope>
    <source>
        <strain evidence="5">ZSDZ34</strain>
    </source>
</reference>
<dbReference type="InterPro" id="IPR058627">
    <property type="entry name" value="MdtA-like_C"/>
</dbReference>
<evidence type="ECO:0000259" key="3">
    <source>
        <dbReference type="Pfam" id="PF25967"/>
    </source>
</evidence>
<dbReference type="EMBL" id="JAJNNZ010000005">
    <property type="protein sequence ID" value="MCJ2376817.1"/>
    <property type="molecule type" value="Genomic_DNA"/>
</dbReference>
<evidence type="ECO:0000256" key="1">
    <source>
        <dbReference type="ARBA" id="ARBA00009477"/>
    </source>
</evidence>
<gene>
    <name evidence="5" type="ORF">LNL84_08205</name>
</gene>
<proteinExistence type="inferred from homology"/>
<dbReference type="AlphaFoldDB" id="A0A9X1W9G0"/>
<comment type="caution">
    <text evidence="5">The sequence shown here is derived from an EMBL/GenBank/DDBJ whole genome shotgun (WGS) entry which is preliminary data.</text>
</comment>
<protein>
    <submittedName>
        <fullName evidence="5">Efflux RND transporter periplasmic adaptor subunit</fullName>
    </submittedName>
</protein>
<feature type="coiled-coil region" evidence="2">
    <location>
        <begin position="102"/>
        <end position="153"/>
    </location>
</feature>
<name>A0A9X1W9G0_9VIBR</name>
<dbReference type="PANTHER" id="PTHR30469:SF20">
    <property type="entry name" value="EFFLUX RND TRANSPORTER PERIPLASMIC ADAPTOR SUBUNIT"/>
    <property type="match status" value="1"/>
</dbReference>
<dbReference type="Proteomes" id="UP001139488">
    <property type="component" value="Unassembled WGS sequence"/>
</dbReference>
<comment type="similarity">
    <text evidence="1">Belongs to the membrane fusion protein (MFP) (TC 8.A.1) family.</text>
</comment>
<keyword evidence="6" id="KW-1185">Reference proteome</keyword>
<accession>A0A9X1W9G0</accession>
<dbReference type="GO" id="GO:1990281">
    <property type="term" value="C:efflux pump complex"/>
    <property type="evidence" value="ECO:0007669"/>
    <property type="project" value="TreeGrafter"/>
</dbReference>
<evidence type="ECO:0000259" key="4">
    <source>
        <dbReference type="Pfam" id="PF25973"/>
    </source>
</evidence>
<dbReference type="SUPFAM" id="SSF111369">
    <property type="entry name" value="HlyD-like secretion proteins"/>
    <property type="match status" value="1"/>
</dbReference>
<dbReference type="InterPro" id="IPR058647">
    <property type="entry name" value="BSH_CzcB-like"/>
</dbReference>
<sequence length="363" mass="40344">MKSQFRVLSLTALIGVALVGCSPEPEQKAEAPTVRPVKTMVIGLENQNSIREFPARVLASKRAEMAFRVPGKVNSIQVKEGEEIKQGAVLATLDDTQFKLAVQENKATYNRLQADFKRAKELIKDNFISKKDYEQIRADLTRAKANYDSAKADLSYTKLLAPFDGYIAQRNIQNFEEVQEKQVVFSFQNLSQLELKINIPEKLVRQIREDSDGEETDIPVFAYFDTAREKPYPVVVSEISSKADSDTQTFEVTMQMDAPTDQNILPGMTGYVSADFSKIEGERTAILVPTTAVVSDNSLKSTVWVVADDKTVSPKQVEVSTMSGDKITILSGLEMGERIVTVGVPFLIEGMEVSLMPEIDQAQ</sequence>
<feature type="domain" description="CzcB-like barrel-sandwich hybrid" evidence="4">
    <location>
        <begin position="63"/>
        <end position="186"/>
    </location>
</feature>
<keyword evidence="2" id="KW-0175">Coiled coil</keyword>
<dbReference type="Gene3D" id="2.40.420.20">
    <property type="match status" value="1"/>
</dbReference>
<dbReference type="PANTHER" id="PTHR30469">
    <property type="entry name" value="MULTIDRUG RESISTANCE PROTEIN MDTA"/>
    <property type="match status" value="1"/>
</dbReference>
<dbReference type="InterPro" id="IPR006143">
    <property type="entry name" value="RND_pump_MFP"/>
</dbReference>